<evidence type="ECO:0000256" key="1">
    <source>
        <dbReference type="SAM" id="MobiDB-lite"/>
    </source>
</evidence>
<dbReference type="STRING" id="1291734.FD02_GL001043"/>
<gene>
    <name evidence="2" type="ORF">FD02_GL001043</name>
</gene>
<sequence>MPDTPINNGVQMVKDTPVLGKDVMYFIQSTNPEVAPVGAPAIAPAHVTSGDTSIEGDLTDEQTHMGRILGYSANEDSVELTHYLVPGDKAKDIIIDAKHNHRQVKVWRVEVDPRLATPEGDDTKAYPAMFGYAVVESVDISDEDGFSEIDFTLDIIGKLVDKYEDGTPGTFPLSDKQVALLQELYGFERPGEKAGEFTSAGDSATSSTSTTTTTTTA</sequence>
<dbReference type="OrthoDB" id="2157094at2"/>
<evidence type="ECO:0000313" key="2">
    <source>
        <dbReference type="EMBL" id="KRK73187.1"/>
    </source>
</evidence>
<dbReference type="RefSeq" id="WP_056950358.1">
    <property type="nucleotide sequence ID" value="NZ_AZDJ01000013.1"/>
</dbReference>
<reference evidence="2 3" key="1">
    <citation type="journal article" date="2015" name="Genome Announc.">
        <title>Expanding the biotechnology potential of lactobacilli through comparative genomics of 213 strains and associated genera.</title>
        <authorList>
            <person name="Sun Z."/>
            <person name="Harris H.M."/>
            <person name="McCann A."/>
            <person name="Guo C."/>
            <person name="Argimon S."/>
            <person name="Zhang W."/>
            <person name="Yang X."/>
            <person name="Jeffery I.B."/>
            <person name="Cooney J.C."/>
            <person name="Kagawa T.F."/>
            <person name="Liu W."/>
            <person name="Song Y."/>
            <person name="Salvetti E."/>
            <person name="Wrobel A."/>
            <person name="Rasinkangas P."/>
            <person name="Parkhill J."/>
            <person name="Rea M.C."/>
            <person name="O'Sullivan O."/>
            <person name="Ritari J."/>
            <person name="Douillard F.P."/>
            <person name="Paul Ross R."/>
            <person name="Yang R."/>
            <person name="Briner A.E."/>
            <person name="Felis G.E."/>
            <person name="de Vos W.M."/>
            <person name="Barrangou R."/>
            <person name="Klaenhammer T.R."/>
            <person name="Caufield P.W."/>
            <person name="Cui Y."/>
            <person name="Zhang H."/>
            <person name="O'Toole P.W."/>
        </authorList>
    </citation>
    <scope>NUCLEOTIDE SEQUENCE [LARGE SCALE GENOMIC DNA]</scope>
    <source>
        <strain evidence="2 3">JCM 17158</strain>
    </source>
</reference>
<name>A0A0R1JVA7_9LACO</name>
<comment type="caution">
    <text evidence="2">The sequence shown here is derived from an EMBL/GenBank/DDBJ whole genome shotgun (WGS) entry which is preliminary data.</text>
</comment>
<organism evidence="2 3">
    <name type="scientific">Lacticaseibacillus nasuensis JCM 17158</name>
    <dbReference type="NCBI Taxonomy" id="1291734"/>
    <lineage>
        <taxon>Bacteria</taxon>
        <taxon>Bacillati</taxon>
        <taxon>Bacillota</taxon>
        <taxon>Bacilli</taxon>
        <taxon>Lactobacillales</taxon>
        <taxon>Lactobacillaceae</taxon>
        <taxon>Lacticaseibacillus</taxon>
    </lineage>
</organism>
<dbReference type="PATRIC" id="fig|1291734.4.peg.1073"/>
<dbReference type="InterPro" id="IPR011855">
    <property type="entry name" value="Phgtail_TP901_1"/>
</dbReference>
<dbReference type="NCBIfam" id="TIGR02126">
    <property type="entry name" value="phgtail_TP901_1"/>
    <property type="match status" value="1"/>
</dbReference>
<feature type="compositionally biased region" description="Low complexity" evidence="1">
    <location>
        <begin position="198"/>
        <end position="217"/>
    </location>
</feature>
<dbReference type="Proteomes" id="UP000051804">
    <property type="component" value="Unassembled WGS sequence"/>
</dbReference>
<evidence type="ECO:0000313" key="3">
    <source>
        <dbReference type="Proteomes" id="UP000051804"/>
    </source>
</evidence>
<dbReference type="AlphaFoldDB" id="A0A0R1JVA7"/>
<feature type="region of interest" description="Disordered" evidence="1">
    <location>
        <begin position="192"/>
        <end position="217"/>
    </location>
</feature>
<proteinExistence type="predicted"/>
<keyword evidence="3" id="KW-1185">Reference proteome</keyword>
<dbReference type="EMBL" id="AZDJ01000013">
    <property type="protein sequence ID" value="KRK73187.1"/>
    <property type="molecule type" value="Genomic_DNA"/>
</dbReference>
<accession>A0A0R1JVA7</accession>
<protein>
    <submittedName>
        <fullName evidence="2">Major tail protein</fullName>
    </submittedName>
</protein>